<dbReference type="InterPro" id="IPR022789">
    <property type="entry name" value="ParD"/>
</dbReference>
<reference evidence="3" key="2">
    <citation type="submission" date="2020-09" db="EMBL/GenBank/DDBJ databases">
        <authorList>
            <person name="Sun Q."/>
            <person name="Zhou Y."/>
        </authorList>
    </citation>
    <scope>NUCLEOTIDE SEQUENCE</scope>
    <source>
        <strain evidence="3">CGMCC 1.15330</strain>
    </source>
</reference>
<evidence type="ECO:0000256" key="1">
    <source>
        <dbReference type="ARBA" id="ARBA00008580"/>
    </source>
</evidence>
<reference evidence="3" key="1">
    <citation type="journal article" date="2014" name="Int. J. Syst. Evol. Microbiol.">
        <title>Complete genome sequence of Corynebacterium casei LMG S-19264T (=DSM 44701T), isolated from a smear-ripened cheese.</title>
        <authorList>
            <consortium name="US DOE Joint Genome Institute (JGI-PGF)"/>
            <person name="Walter F."/>
            <person name="Albersmeier A."/>
            <person name="Kalinowski J."/>
            <person name="Ruckert C."/>
        </authorList>
    </citation>
    <scope>NUCLEOTIDE SEQUENCE</scope>
    <source>
        <strain evidence="3">CGMCC 1.15330</strain>
    </source>
</reference>
<proteinExistence type="inferred from homology"/>
<dbReference type="RefSeq" id="WP_188657957.1">
    <property type="nucleotide sequence ID" value="NZ_BMIH01000002.1"/>
</dbReference>
<comment type="caution">
    <text evidence="3">The sequence shown here is derived from an EMBL/GenBank/DDBJ whole genome shotgun (WGS) entry which is preliminary data.</text>
</comment>
<dbReference type="SUPFAM" id="SSF47598">
    <property type="entry name" value="Ribbon-helix-helix"/>
    <property type="match status" value="1"/>
</dbReference>
<organism evidence="3 4">
    <name type="scientific">Sphingomonas metalli</name>
    <dbReference type="NCBI Taxonomy" id="1779358"/>
    <lineage>
        <taxon>Bacteria</taxon>
        <taxon>Pseudomonadati</taxon>
        <taxon>Pseudomonadota</taxon>
        <taxon>Alphaproteobacteria</taxon>
        <taxon>Sphingomonadales</taxon>
        <taxon>Sphingomonadaceae</taxon>
        <taxon>Sphingomonas</taxon>
    </lineage>
</organism>
<dbReference type="NCBIfam" id="TIGR02606">
    <property type="entry name" value="antidote_CC2985"/>
    <property type="match status" value="1"/>
</dbReference>
<evidence type="ECO:0000313" key="3">
    <source>
        <dbReference type="EMBL" id="GGB24896.1"/>
    </source>
</evidence>
<dbReference type="GO" id="GO:0006355">
    <property type="term" value="P:regulation of DNA-templated transcription"/>
    <property type="evidence" value="ECO:0007669"/>
    <property type="project" value="InterPro"/>
</dbReference>
<dbReference type="Proteomes" id="UP000623067">
    <property type="component" value="Unassembled WGS sequence"/>
</dbReference>
<dbReference type="PANTHER" id="PTHR36582">
    <property type="entry name" value="ANTITOXIN PARD"/>
    <property type="match status" value="1"/>
</dbReference>
<dbReference type="AlphaFoldDB" id="A0A916WS70"/>
<evidence type="ECO:0000256" key="2">
    <source>
        <dbReference type="ARBA" id="ARBA00022649"/>
    </source>
</evidence>
<dbReference type="InterPro" id="IPR010985">
    <property type="entry name" value="Ribbon_hlx_hlx"/>
</dbReference>
<dbReference type="CDD" id="cd22231">
    <property type="entry name" value="RHH_NikR_HicB-like"/>
    <property type="match status" value="1"/>
</dbReference>
<dbReference type="EMBL" id="BMIH01000002">
    <property type="protein sequence ID" value="GGB24896.1"/>
    <property type="molecule type" value="Genomic_DNA"/>
</dbReference>
<accession>A0A916WS70</accession>
<comment type="similarity">
    <text evidence="1">Belongs to the ParD antitoxin family.</text>
</comment>
<name>A0A916WS70_9SPHN</name>
<keyword evidence="4" id="KW-1185">Reference proteome</keyword>
<dbReference type="InterPro" id="IPR038296">
    <property type="entry name" value="ParD_sf"/>
</dbReference>
<dbReference type="PANTHER" id="PTHR36582:SF2">
    <property type="entry name" value="ANTITOXIN PARD"/>
    <property type="match status" value="1"/>
</dbReference>
<evidence type="ECO:0008006" key="5">
    <source>
        <dbReference type="Google" id="ProtNLM"/>
    </source>
</evidence>
<protein>
    <recommendedName>
        <fullName evidence="5">Type II toxin-antitoxin system ParD family antitoxin</fullName>
    </recommendedName>
</protein>
<keyword evidence="2" id="KW-1277">Toxin-antitoxin system</keyword>
<sequence length="90" mass="10033">MATMNISLPDLMRDYVESRIDSGHYASASDYVRDLIRRDQDALDDEARWLRDLDASIAESLTEMRASGGIDLDAACDRALEETANPAEPK</sequence>
<evidence type="ECO:0000313" key="4">
    <source>
        <dbReference type="Proteomes" id="UP000623067"/>
    </source>
</evidence>
<dbReference type="Gene3D" id="6.10.10.120">
    <property type="entry name" value="Antitoxin ParD1-like"/>
    <property type="match status" value="1"/>
</dbReference>
<gene>
    <name evidence="3" type="ORF">GCM10011380_13070</name>
</gene>